<keyword evidence="1" id="KW-1133">Transmembrane helix</keyword>
<keyword evidence="1" id="KW-0472">Membrane</keyword>
<organism evidence="2 3">
    <name type="scientific">Clunio marinus</name>
    <dbReference type="NCBI Taxonomy" id="568069"/>
    <lineage>
        <taxon>Eukaryota</taxon>
        <taxon>Metazoa</taxon>
        <taxon>Ecdysozoa</taxon>
        <taxon>Arthropoda</taxon>
        <taxon>Hexapoda</taxon>
        <taxon>Insecta</taxon>
        <taxon>Pterygota</taxon>
        <taxon>Neoptera</taxon>
        <taxon>Endopterygota</taxon>
        <taxon>Diptera</taxon>
        <taxon>Nematocera</taxon>
        <taxon>Chironomoidea</taxon>
        <taxon>Chironomidae</taxon>
        <taxon>Clunio</taxon>
    </lineage>
</organism>
<gene>
    <name evidence="2" type="ORF">CLUMA_CG003075</name>
</gene>
<feature type="transmembrane region" description="Helical" evidence="1">
    <location>
        <begin position="35"/>
        <end position="53"/>
    </location>
</feature>
<accession>A0A1J1HPJ9</accession>
<evidence type="ECO:0000256" key="1">
    <source>
        <dbReference type="SAM" id="Phobius"/>
    </source>
</evidence>
<dbReference type="Proteomes" id="UP000183832">
    <property type="component" value="Unassembled WGS sequence"/>
</dbReference>
<dbReference type="EMBL" id="CVRI01000012">
    <property type="protein sequence ID" value="CRK89316.1"/>
    <property type="molecule type" value="Genomic_DNA"/>
</dbReference>
<keyword evidence="3" id="KW-1185">Reference proteome</keyword>
<proteinExistence type="predicted"/>
<evidence type="ECO:0000313" key="3">
    <source>
        <dbReference type="Proteomes" id="UP000183832"/>
    </source>
</evidence>
<keyword evidence="1" id="KW-0812">Transmembrane</keyword>
<reference evidence="2 3" key="1">
    <citation type="submission" date="2015-04" db="EMBL/GenBank/DDBJ databases">
        <authorList>
            <person name="Syromyatnikov M.Y."/>
            <person name="Popov V.N."/>
        </authorList>
    </citation>
    <scope>NUCLEOTIDE SEQUENCE [LARGE SCALE GENOMIC DNA]</scope>
</reference>
<protein>
    <submittedName>
        <fullName evidence="2">CLUMA_CG003075, isoform A</fullName>
    </submittedName>
</protein>
<sequence length="102" mass="12010">MFVKILDNFTIRFRRCLLLLCALSGEKLMSHVPMMIIIAMISLIYSVFADFVYDTNNSEMNEALKIKFLSLHRLNLLRTRPPRQHEEHSKLLRIKLPTDSTF</sequence>
<name>A0A1J1HPJ9_9DIPT</name>
<evidence type="ECO:0000313" key="2">
    <source>
        <dbReference type="EMBL" id="CRK89316.1"/>
    </source>
</evidence>
<dbReference type="AlphaFoldDB" id="A0A1J1HPJ9"/>